<dbReference type="PANTHER" id="PTHR45953:SF1">
    <property type="entry name" value="IDURONATE 2-SULFATASE"/>
    <property type="match status" value="1"/>
</dbReference>
<evidence type="ECO:0000256" key="17">
    <source>
        <dbReference type="ARBA" id="ARBA00081076"/>
    </source>
</evidence>
<accession>A0A3B5QAG5</accession>
<dbReference type="GeneTree" id="ENSGT00940000156803"/>
<evidence type="ECO:0000256" key="10">
    <source>
        <dbReference type="ARBA" id="ARBA00023180"/>
    </source>
</evidence>
<evidence type="ECO:0000256" key="5">
    <source>
        <dbReference type="ARBA" id="ARBA00022729"/>
    </source>
</evidence>
<evidence type="ECO:0000256" key="4">
    <source>
        <dbReference type="ARBA" id="ARBA00022723"/>
    </source>
</evidence>
<evidence type="ECO:0000256" key="16">
    <source>
        <dbReference type="ARBA" id="ARBA00068336"/>
    </source>
</evidence>
<protein>
    <recommendedName>
        <fullName evidence="16">Iduronate 2-sulfatase</fullName>
        <ecNumber evidence="15">3.1.6.13</ecNumber>
    </recommendedName>
    <alternativeName>
        <fullName evidence="17">Alpha-L-iduronate sulfate sulfatase</fullName>
    </alternativeName>
</protein>
<dbReference type="PROSITE" id="PS00149">
    <property type="entry name" value="SULFATASE_2"/>
    <property type="match status" value="1"/>
</dbReference>
<organism evidence="19 20">
    <name type="scientific">Xiphophorus maculatus</name>
    <name type="common">Southern platyfish</name>
    <name type="synonym">Platypoecilus maculatus</name>
    <dbReference type="NCBI Taxonomy" id="8083"/>
    <lineage>
        <taxon>Eukaryota</taxon>
        <taxon>Metazoa</taxon>
        <taxon>Chordata</taxon>
        <taxon>Craniata</taxon>
        <taxon>Vertebrata</taxon>
        <taxon>Euteleostomi</taxon>
        <taxon>Actinopterygii</taxon>
        <taxon>Neopterygii</taxon>
        <taxon>Teleostei</taxon>
        <taxon>Neoteleostei</taxon>
        <taxon>Acanthomorphata</taxon>
        <taxon>Ovalentaria</taxon>
        <taxon>Atherinomorphae</taxon>
        <taxon>Cyprinodontiformes</taxon>
        <taxon>Poeciliidae</taxon>
        <taxon>Poeciliinae</taxon>
        <taxon>Xiphophorus</taxon>
    </lineage>
</organism>
<keyword evidence="20" id="KW-1185">Reference proteome</keyword>
<evidence type="ECO:0000256" key="2">
    <source>
        <dbReference type="ARBA" id="ARBA00004371"/>
    </source>
</evidence>
<dbReference type="InterPro" id="IPR035874">
    <property type="entry name" value="IDS"/>
</dbReference>
<comment type="cofactor">
    <cofactor evidence="1">
        <name>Ca(2+)</name>
        <dbReference type="ChEBI" id="CHEBI:29108"/>
    </cofactor>
</comment>
<dbReference type="GO" id="GO:1901136">
    <property type="term" value="P:carbohydrate derivative catabolic process"/>
    <property type="evidence" value="ECO:0007669"/>
    <property type="project" value="UniProtKB-ARBA"/>
</dbReference>
<dbReference type="PANTHER" id="PTHR45953">
    <property type="entry name" value="IDURONATE 2-SULFATASE"/>
    <property type="match status" value="1"/>
</dbReference>
<reference evidence="20" key="1">
    <citation type="submission" date="2012-01" db="EMBL/GenBank/DDBJ databases">
        <authorList>
            <person name="Walter R."/>
            <person name="Schartl M."/>
            <person name="Warren W."/>
        </authorList>
    </citation>
    <scope>NUCLEOTIDE SEQUENCE [LARGE SCALE GENOMIC DNA]</scope>
    <source>
        <strain evidence="20">JP 163 A</strain>
    </source>
</reference>
<evidence type="ECO:0000256" key="13">
    <source>
        <dbReference type="ARBA" id="ARBA00056350"/>
    </source>
</evidence>
<dbReference type="Gene3D" id="3.40.720.10">
    <property type="entry name" value="Alkaline Phosphatase, subunit A"/>
    <property type="match status" value="1"/>
</dbReference>
<evidence type="ECO:0000256" key="11">
    <source>
        <dbReference type="ARBA" id="ARBA00023228"/>
    </source>
</evidence>
<dbReference type="GO" id="GO:0046872">
    <property type="term" value="F:metal ion binding"/>
    <property type="evidence" value="ECO:0007669"/>
    <property type="project" value="UniProtKB-KW"/>
</dbReference>
<dbReference type="Proteomes" id="UP000002852">
    <property type="component" value="Unassembled WGS sequence"/>
</dbReference>
<evidence type="ECO:0000256" key="15">
    <source>
        <dbReference type="ARBA" id="ARBA00066413"/>
    </source>
</evidence>
<dbReference type="GO" id="GO:0004423">
    <property type="term" value="F:iduronate-2-sulfatase activity"/>
    <property type="evidence" value="ECO:0007669"/>
    <property type="project" value="UniProtKB-EC"/>
</dbReference>
<dbReference type="Pfam" id="PF00884">
    <property type="entry name" value="Sulfatase"/>
    <property type="match status" value="1"/>
</dbReference>
<evidence type="ECO:0000313" key="19">
    <source>
        <dbReference type="Ensembl" id="ENSXMAP00000028030.1"/>
    </source>
</evidence>
<sequence length="517" mass="58416">TSGSNVLLIVSDDLRTSLGCYGDTLANSPNIDQLASKSQVFLNAFAQQAVCAPSRTSMLTSRRPDTTRLYDFNSYWRVHSGNYTTLPQHFKSEGYYTMSVGKVFHPGIASNHTDDYPYSWSIPAYHPFSFRFEKQKMCKGEDGRLHANLLCAVNVTEQPGGTLPDLESTDEAVRLLKSRASDGAPFFLAVGFHKPHIPFRIPQEYLSLYPLDKMTLAPDPDVPERLPPVAYNPWTDVRKREDVQKLNVSFPYGPIPKDFQLRIRQHYYAAVSYMDAQVGRLLSTLDALGLTDSTMVVFTSDHGWSLGEHGEWAKYSNFDVVTRVPLIMFVPGVTASHSSPGASTFPFIDVLTQPEYNARVIQNTVELVDIFPTVSNMTGLPALKECPEVSFQVELCTEGRNLAQTFHQKERGRNPDILAFSQYPRPSDTPQNNSDLPDLRDIKVMGYSMRNRAYRYTVWLGFNPRTFQVNLTDVHGGELYMLEDDPGQDKNIYGDHDHIMLTKKMASLPPVRFNWLQ</sequence>
<keyword evidence="4" id="KW-0479">Metal-binding</keyword>
<reference evidence="20" key="2">
    <citation type="journal article" date="2013" name="Nat. Genet.">
        <title>The genome of the platyfish, Xiphophorus maculatus, provides insights into evolutionary adaptation and several complex traits.</title>
        <authorList>
            <person name="Schartl M."/>
            <person name="Walter R.B."/>
            <person name="Shen Y."/>
            <person name="Garcia T."/>
            <person name="Catchen J."/>
            <person name="Amores A."/>
            <person name="Braasch I."/>
            <person name="Chalopin D."/>
            <person name="Volff J.N."/>
            <person name="Lesch K.P."/>
            <person name="Bisazza A."/>
            <person name="Minx P."/>
            <person name="Hillier L."/>
            <person name="Wilson R.K."/>
            <person name="Fuerstenberg S."/>
            <person name="Boore J."/>
            <person name="Searle S."/>
            <person name="Postlethwait J.H."/>
            <person name="Warren W.C."/>
        </authorList>
    </citation>
    <scope>NUCLEOTIDE SEQUENCE [LARGE SCALE GENOMIC DNA]</scope>
    <source>
        <strain evidence="20">JP 163 A</strain>
    </source>
</reference>
<reference evidence="19" key="4">
    <citation type="submission" date="2025-09" db="UniProtKB">
        <authorList>
            <consortium name="Ensembl"/>
        </authorList>
    </citation>
    <scope>IDENTIFICATION</scope>
    <source>
        <strain evidence="19">JP 163 A</strain>
    </source>
</reference>
<dbReference type="AlphaFoldDB" id="A0A3B5QAG5"/>
<dbReference type="InterPro" id="IPR024607">
    <property type="entry name" value="Sulfatase_CS"/>
</dbReference>
<feature type="domain" description="Sulfatase N-terminal" evidence="18">
    <location>
        <begin position="4"/>
        <end position="379"/>
    </location>
</feature>
<keyword evidence="6" id="KW-0378">Hydrolase</keyword>
<comment type="subunit">
    <text evidence="14">Monomer. The 58-kDa mature form is composed of two chains resulting from proteolitic processing, the 42-kDa chain and the 14-kDa chain that remain stably associated and form the 58-kDa intermediate form which is enzymatically active.</text>
</comment>
<keyword evidence="9" id="KW-1015">Disulfide bond</keyword>
<evidence type="ECO:0000256" key="12">
    <source>
        <dbReference type="ARBA" id="ARBA00050460"/>
    </source>
</evidence>
<comment type="catalytic activity">
    <reaction evidence="12">
        <text>Hydrolysis of the 2-sulfate groups of the L-iduronate 2-sulfate units of dermatan sulfate, heparan sulfate and heparin.</text>
        <dbReference type="EC" id="3.1.6.13"/>
    </reaction>
</comment>
<comment type="similarity">
    <text evidence="3">Belongs to the sulfatase family.</text>
</comment>
<evidence type="ECO:0000256" key="1">
    <source>
        <dbReference type="ARBA" id="ARBA00001913"/>
    </source>
</evidence>
<dbReference type="GO" id="GO:0043202">
    <property type="term" value="C:lysosomal lumen"/>
    <property type="evidence" value="ECO:0007669"/>
    <property type="project" value="UniProtKB-ARBA"/>
</dbReference>
<comment type="subcellular location">
    <subcellularLocation>
        <location evidence="2">Lysosome</location>
    </subcellularLocation>
</comment>
<proteinExistence type="inferred from homology"/>
<comment type="function">
    <text evidence="13">Lysosomal enzyme involved in the degradation pathway of dermatan sulfate and heparan sulfate.</text>
</comment>
<evidence type="ECO:0000256" key="6">
    <source>
        <dbReference type="ARBA" id="ARBA00022801"/>
    </source>
</evidence>
<dbReference type="FunFam" id="3.40.720.10:FF:000027">
    <property type="entry name" value="iduronate 2-sulfatase"/>
    <property type="match status" value="1"/>
</dbReference>
<dbReference type="Ensembl" id="ENSXMAT00000027400.1">
    <property type="protein sequence ID" value="ENSXMAP00000028030.1"/>
    <property type="gene ID" value="ENSXMAG00000015808.2"/>
</dbReference>
<keyword evidence="11" id="KW-0458">Lysosome</keyword>
<reference evidence="19" key="3">
    <citation type="submission" date="2025-08" db="UniProtKB">
        <authorList>
            <consortium name="Ensembl"/>
        </authorList>
    </citation>
    <scope>IDENTIFICATION</scope>
    <source>
        <strain evidence="19">JP 163 A</strain>
    </source>
</reference>
<evidence type="ECO:0000259" key="18">
    <source>
        <dbReference type="Pfam" id="PF00884"/>
    </source>
</evidence>
<name>A0A3B5QAG5_XIPMA</name>
<keyword evidence="10" id="KW-0325">Glycoprotein</keyword>
<evidence type="ECO:0000256" key="8">
    <source>
        <dbReference type="ARBA" id="ARBA00023145"/>
    </source>
</evidence>
<evidence type="ECO:0000313" key="20">
    <source>
        <dbReference type="Proteomes" id="UP000002852"/>
    </source>
</evidence>
<keyword evidence="8" id="KW-0865">Zymogen</keyword>
<evidence type="ECO:0000256" key="14">
    <source>
        <dbReference type="ARBA" id="ARBA00062513"/>
    </source>
</evidence>
<gene>
    <name evidence="19" type="primary">IDS</name>
</gene>
<dbReference type="EC" id="3.1.6.13" evidence="15"/>
<dbReference type="CDD" id="cd16030">
    <property type="entry name" value="iduronate-2-sulfatase"/>
    <property type="match status" value="1"/>
</dbReference>
<evidence type="ECO:0000256" key="9">
    <source>
        <dbReference type="ARBA" id="ARBA00023157"/>
    </source>
</evidence>
<keyword evidence="7" id="KW-0106">Calcium</keyword>
<dbReference type="InterPro" id="IPR000917">
    <property type="entry name" value="Sulfatase_N"/>
</dbReference>
<dbReference type="InterPro" id="IPR017850">
    <property type="entry name" value="Alkaline_phosphatase_core_sf"/>
</dbReference>
<evidence type="ECO:0000256" key="3">
    <source>
        <dbReference type="ARBA" id="ARBA00008779"/>
    </source>
</evidence>
<dbReference type="SUPFAM" id="SSF53649">
    <property type="entry name" value="Alkaline phosphatase-like"/>
    <property type="match status" value="1"/>
</dbReference>
<keyword evidence="5" id="KW-0732">Signal</keyword>
<evidence type="ECO:0000256" key="7">
    <source>
        <dbReference type="ARBA" id="ARBA00022837"/>
    </source>
</evidence>